<evidence type="ECO:0000313" key="3">
    <source>
        <dbReference type="Proteomes" id="UP000053989"/>
    </source>
</evidence>
<dbReference type="AlphaFoldDB" id="A0A0C2YMN8"/>
<dbReference type="HOGENOM" id="CLU_1378862_0_0_1"/>
<reference evidence="2 3" key="1">
    <citation type="submission" date="2014-04" db="EMBL/GenBank/DDBJ databases">
        <authorList>
            <consortium name="DOE Joint Genome Institute"/>
            <person name="Kuo A."/>
            <person name="Kohler A."/>
            <person name="Nagy L.G."/>
            <person name="Floudas D."/>
            <person name="Copeland A."/>
            <person name="Barry K.W."/>
            <person name="Cichocki N."/>
            <person name="Veneault-Fourrey C."/>
            <person name="LaButti K."/>
            <person name="Lindquist E.A."/>
            <person name="Lipzen A."/>
            <person name="Lundell T."/>
            <person name="Morin E."/>
            <person name="Murat C."/>
            <person name="Sun H."/>
            <person name="Tunlid A."/>
            <person name="Henrissat B."/>
            <person name="Grigoriev I.V."/>
            <person name="Hibbett D.S."/>
            <person name="Martin F."/>
            <person name="Nordberg H.P."/>
            <person name="Cantor M.N."/>
            <person name="Hua S.X."/>
        </authorList>
    </citation>
    <scope>NUCLEOTIDE SEQUENCE [LARGE SCALE GENOMIC DNA]</scope>
    <source>
        <strain evidence="2 3">Foug A</strain>
    </source>
</reference>
<evidence type="ECO:0000313" key="2">
    <source>
        <dbReference type="EMBL" id="KIM51008.1"/>
    </source>
</evidence>
<gene>
    <name evidence="2" type="ORF">SCLCIDRAFT_12228</name>
</gene>
<accession>A0A0C2YMN8</accession>
<name>A0A0C2YMN8_9AGAM</name>
<proteinExistence type="predicted"/>
<dbReference type="Proteomes" id="UP000053989">
    <property type="component" value="Unassembled WGS sequence"/>
</dbReference>
<dbReference type="InParanoid" id="A0A0C2YMN8"/>
<evidence type="ECO:0000256" key="1">
    <source>
        <dbReference type="SAM" id="MobiDB-lite"/>
    </source>
</evidence>
<sequence>MERQSHLVFSPSPERRSTSAALVPTSEALGDDPHFNFDHQTPPGALLSASTIAGALPPDIHPNGPVQRSSDLHPVWACSIPQYTPGPLHVAQRLEPLREPVVVPATPYLPVYQVLPFPVPDVNGGLRVSYTTDSACNPLTTFPHSLTHEIAQGATLPLPSSLMVHLLRYSPTLHTPRRSMTIPCKNHVDGGRLGFHAA</sequence>
<protein>
    <submittedName>
        <fullName evidence="2">Uncharacterized protein</fullName>
    </submittedName>
</protein>
<feature type="region of interest" description="Disordered" evidence="1">
    <location>
        <begin position="1"/>
        <end position="21"/>
    </location>
</feature>
<organism evidence="2 3">
    <name type="scientific">Scleroderma citrinum Foug A</name>
    <dbReference type="NCBI Taxonomy" id="1036808"/>
    <lineage>
        <taxon>Eukaryota</taxon>
        <taxon>Fungi</taxon>
        <taxon>Dikarya</taxon>
        <taxon>Basidiomycota</taxon>
        <taxon>Agaricomycotina</taxon>
        <taxon>Agaricomycetes</taxon>
        <taxon>Agaricomycetidae</taxon>
        <taxon>Boletales</taxon>
        <taxon>Sclerodermatineae</taxon>
        <taxon>Sclerodermataceae</taxon>
        <taxon>Scleroderma</taxon>
    </lineage>
</organism>
<reference evidence="3" key="2">
    <citation type="submission" date="2015-01" db="EMBL/GenBank/DDBJ databases">
        <title>Evolutionary Origins and Diversification of the Mycorrhizal Mutualists.</title>
        <authorList>
            <consortium name="DOE Joint Genome Institute"/>
            <consortium name="Mycorrhizal Genomics Consortium"/>
            <person name="Kohler A."/>
            <person name="Kuo A."/>
            <person name="Nagy L.G."/>
            <person name="Floudas D."/>
            <person name="Copeland A."/>
            <person name="Barry K.W."/>
            <person name="Cichocki N."/>
            <person name="Veneault-Fourrey C."/>
            <person name="LaButti K."/>
            <person name="Lindquist E.A."/>
            <person name="Lipzen A."/>
            <person name="Lundell T."/>
            <person name="Morin E."/>
            <person name="Murat C."/>
            <person name="Riley R."/>
            <person name="Ohm R."/>
            <person name="Sun H."/>
            <person name="Tunlid A."/>
            <person name="Henrissat B."/>
            <person name="Grigoriev I.V."/>
            <person name="Hibbett D.S."/>
            <person name="Martin F."/>
        </authorList>
    </citation>
    <scope>NUCLEOTIDE SEQUENCE [LARGE SCALE GENOMIC DNA]</scope>
    <source>
        <strain evidence="3">Foug A</strain>
    </source>
</reference>
<dbReference type="EMBL" id="KN822297">
    <property type="protein sequence ID" value="KIM51008.1"/>
    <property type="molecule type" value="Genomic_DNA"/>
</dbReference>
<keyword evidence="3" id="KW-1185">Reference proteome</keyword>